<dbReference type="InterPro" id="IPR002104">
    <property type="entry name" value="Integrase_catalytic"/>
</dbReference>
<reference evidence="4 5" key="1">
    <citation type="submission" date="2024-02" db="EMBL/GenBank/DDBJ databases">
        <title>A draft genome for the cacao thread blight pathogen Marasmius crinis-equi.</title>
        <authorList>
            <person name="Cohen S.P."/>
            <person name="Baruah I.K."/>
            <person name="Amoako-Attah I."/>
            <person name="Bukari Y."/>
            <person name="Meinhardt L.W."/>
            <person name="Bailey B.A."/>
        </authorList>
    </citation>
    <scope>NUCLEOTIDE SEQUENCE [LARGE SCALE GENOMIC DNA]</scope>
    <source>
        <strain evidence="4 5">GH-76</strain>
    </source>
</reference>
<dbReference type="Proteomes" id="UP001465976">
    <property type="component" value="Unassembled WGS sequence"/>
</dbReference>
<name>A0ABR3FRP5_9AGAR</name>
<evidence type="ECO:0000313" key="4">
    <source>
        <dbReference type="EMBL" id="KAL0578113.1"/>
    </source>
</evidence>
<evidence type="ECO:0000256" key="1">
    <source>
        <dbReference type="ARBA" id="ARBA00023172"/>
    </source>
</evidence>
<feature type="region of interest" description="Disordered" evidence="2">
    <location>
        <begin position="1"/>
        <end position="25"/>
    </location>
</feature>
<feature type="compositionally biased region" description="Polar residues" evidence="2">
    <location>
        <begin position="464"/>
        <end position="477"/>
    </location>
</feature>
<dbReference type="PROSITE" id="PS51898">
    <property type="entry name" value="TYR_RECOMBINASE"/>
    <property type="match status" value="1"/>
</dbReference>
<protein>
    <recommendedName>
        <fullName evidence="3">Tyr recombinase domain-containing protein</fullName>
    </recommendedName>
</protein>
<evidence type="ECO:0000256" key="2">
    <source>
        <dbReference type="SAM" id="MobiDB-lite"/>
    </source>
</evidence>
<evidence type="ECO:0000313" key="5">
    <source>
        <dbReference type="Proteomes" id="UP001465976"/>
    </source>
</evidence>
<keyword evidence="1" id="KW-0233">DNA recombination</keyword>
<evidence type="ECO:0000259" key="3">
    <source>
        <dbReference type="PROSITE" id="PS51898"/>
    </source>
</evidence>
<feature type="region of interest" description="Disordered" evidence="2">
    <location>
        <begin position="595"/>
        <end position="628"/>
    </location>
</feature>
<feature type="domain" description="Tyr recombinase" evidence="3">
    <location>
        <begin position="121"/>
        <end position="383"/>
    </location>
</feature>
<organism evidence="4 5">
    <name type="scientific">Marasmius crinis-equi</name>
    <dbReference type="NCBI Taxonomy" id="585013"/>
    <lineage>
        <taxon>Eukaryota</taxon>
        <taxon>Fungi</taxon>
        <taxon>Dikarya</taxon>
        <taxon>Basidiomycota</taxon>
        <taxon>Agaricomycotina</taxon>
        <taxon>Agaricomycetes</taxon>
        <taxon>Agaricomycetidae</taxon>
        <taxon>Agaricales</taxon>
        <taxon>Marasmiineae</taxon>
        <taxon>Marasmiaceae</taxon>
        <taxon>Marasmius</taxon>
    </lineage>
</organism>
<sequence length="628" mass="71116">MAAGDDDEGKEADSCEDGPPVRIPDNLEKALSSRTPIEATPYAIYFYLYHKFFEEDKGKSTAWQIFSAWKKYYNDLDGDKYRGKWHQDRETKEWVGNPTGCAMVLDMLKACQNKDGETDRKHSHAISIEDMKALYKWSLHECPANSAVNDMEMLAKVTEHLHFRAFITLAFNLWTRNSEACNLKWGYIENNAEPQPGSTPGDGNPMNVHLRGRTGWQKKMAKGETQLNGHLYRLYPQSLPWIDAYTHLLTWKTHLETYILKRPVQADDYLFPSVGMGGHSVQIGTPISADTIQKKINEFAEAAGLPRAGRFTTHCFRRGGAQYRFMYAPIGERWTLSRVRWWGGWAPSERRDTLVRDLLDELYTYEEDHSGALCPISLAKNESHLGEAAAVKPLATYEARQMIKEMESRLSTQIAGLNIVQSFPLPWNPLSQPYSQLATAPIPVVPRYPAATFLYTLQSTQPSASSFVPNPNAQSSAKAPHQRQLPKAPAFPSGIQPYSPKIPHSTPLPTTPHLLCIPPPPRGLPKDQAWEQVVRDWEEADPSRGLVHALKDWEESWYKPQQRLAVLFGRDTTSFCEAYPEYQNGLKALQRAILAQQQKDDVAKSRHRGKSQQDPEDQEMSSSDGKES</sequence>
<feature type="compositionally biased region" description="Acidic residues" evidence="2">
    <location>
        <begin position="1"/>
        <end position="16"/>
    </location>
</feature>
<feature type="region of interest" description="Disordered" evidence="2">
    <location>
        <begin position="464"/>
        <end position="502"/>
    </location>
</feature>
<accession>A0ABR3FRP5</accession>
<proteinExistence type="predicted"/>
<dbReference type="InterPro" id="IPR011010">
    <property type="entry name" value="DNA_brk_join_enz"/>
</dbReference>
<dbReference type="EMBL" id="JBAHYK010000119">
    <property type="protein sequence ID" value="KAL0578113.1"/>
    <property type="molecule type" value="Genomic_DNA"/>
</dbReference>
<keyword evidence="5" id="KW-1185">Reference proteome</keyword>
<comment type="caution">
    <text evidence="4">The sequence shown here is derived from an EMBL/GenBank/DDBJ whole genome shotgun (WGS) entry which is preliminary data.</text>
</comment>
<dbReference type="SUPFAM" id="SSF56349">
    <property type="entry name" value="DNA breaking-rejoining enzymes"/>
    <property type="match status" value="1"/>
</dbReference>
<dbReference type="InterPro" id="IPR013762">
    <property type="entry name" value="Integrase-like_cat_sf"/>
</dbReference>
<gene>
    <name evidence="4" type="ORF">V5O48_003892</name>
</gene>
<dbReference type="Gene3D" id="1.10.443.10">
    <property type="entry name" value="Intergrase catalytic core"/>
    <property type="match status" value="1"/>
</dbReference>